<reference evidence="2" key="1">
    <citation type="journal article" date="2019" name="Int. J. Syst. Evol. Microbiol.">
        <title>The Global Catalogue of Microorganisms (GCM) 10K type strain sequencing project: providing services to taxonomists for standard genome sequencing and annotation.</title>
        <authorList>
            <consortium name="The Broad Institute Genomics Platform"/>
            <consortium name="The Broad Institute Genome Sequencing Center for Infectious Disease"/>
            <person name="Wu L."/>
            <person name="Ma J."/>
        </authorList>
    </citation>
    <scope>NUCLEOTIDE SEQUENCE [LARGE SCALE GENOMIC DNA]</scope>
    <source>
        <strain evidence="2">JCM 15478</strain>
    </source>
</reference>
<name>A0ABP5HNN2_9ACTN</name>
<gene>
    <name evidence="1" type="ORF">GCM10009801_37300</name>
</gene>
<protein>
    <recommendedName>
        <fullName evidence="3">Secreted protein</fullName>
    </recommendedName>
</protein>
<evidence type="ECO:0000313" key="2">
    <source>
        <dbReference type="Proteomes" id="UP001500016"/>
    </source>
</evidence>
<organism evidence="1 2">
    <name type="scientific">Streptomyces albiaxialis</name>
    <dbReference type="NCBI Taxonomy" id="329523"/>
    <lineage>
        <taxon>Bacteria</taxon>
        <taxon>Bacillati</taxon>
        <taxon>Actinomycetota</taxon>
        <taxon>Actinomycetes</taxon>
        <taxon>Kitasatosporales</taxon>
        <taxon>Streptomycetaceae</taxon>
        <taxon>Streptomyces</taxon>
    </lineage>
</organism>
<sequence>MARASWAICLIPVPAYPWRCISREAARTTRARVPGSTSAFAVFAVFVTGRSLSDRAFVLEPCYVVPTLWIERSF</sequence>
<comment type="caution">
    <text evidence="1">The sequence shown here is derived from an EMBL/GenBank/DDBJ whole genome shotgun (WGS) entry which is preliminary data.</text>
</comment>
<dbReference type="EMBL" id="BAAAPE010000009">
    <property type="protein sequence ID" value="GAA2079607.1"/>
    <property type="molecule type" value="Genomic_DNA"/>
</dbReference>
<evidence type="ECO:0000313" key="1">
    <source>
        <dbReference type="EMBL" id="GAA2079607.1"/>
    </source>
</evidence>
<accession>A0ABP5HNN2</accession>
<keyword evidence="2" id="KW-1185">Reference proteome</keyword>
<dbReference type="Proteomes" id="UP001500016">
    <property type="component" value="Unassembled WGS sequence"/>
</dbReference>
<proteinExistence type="predicted"/>
<evidence type="ECO:0008006" key="3">
    <source>
        <dbReference type="Google" id="ProtNLM"/>
    </source>
</evidence>